<protein>
    <recommendedName>
        <fullName evidence="2">DUF218 domain-containing protein</fullName>
    </recommendedName>
</protein>
<dbReference type="Pfam" id="PF02698">
    <property type="entry name" value="DUF218"/>
    <property type="match status" value="1"/>
</dbReference>
<feature type="domain" description="DUF218" evidence="2">
    <location>
        <begin position="49"/>
        <end position="167"/>
    </location>
</feature>
<dbReference type="PANTHER" id="PTHR30336">
    <property type="entry name" value="INNER MEMBRANE PROTEIN, PROBABLE PERMEASE"/>
    <property type="match status" value="1"/>
</dbReference>
<dbReference type="Gene3D" id="3.40.50.620">
    <property type="entry name" value="HUPs"/>
    <property type="match status" value="1"/>
</dbReference>
<dbReference type="Proteomes" id="UP000017090">
    <property type="component" value="Unassembled WGS sequence"/>
</dbReference>
<keyword evidence="4" id="KW-1185">Reference proteome</keyword>
<feature type="chain" id="PRO_5038718514" description="DUF218 domain-containing protein" evidence="1">
    <location>
        <begin position="21"/>
        <end position="199"/>
    </location>
</feature>
<dbReference type="RefSeq" id="WP_023052592.1">
    <property type="nucleotide sequence ID" value="NZ_AWXA01000004.1"/>
</dbReference>
<evidence type="ECO:0000313" key="4">
    <source>
        <dbReference type="Proteomes" id="UP000017090"/>
    </source>
</evidence>
<accession>U7USJ2</accession>
<dbReference type="STRING" id="1111454.HMPREF1250_1255"/>
<dbReference type="PATRIC" id="fig|1111454.3.peg.79"/>
<name>U7USJ2_9FIRM</name>
<feature type="signal peptide" evidence="1">
    <location>
        <begin position="1"/>
        <end position="20"/>
    </location>
</feature>
<sequence length="199" mass="22348">MKKRLFGLCLCLLAGTAAFSGGVNYDMMRQAAPKEVTNMATIPDDTYEAAVILGAGVQHNYPMPLLKERLDGGIALYERQKVKKLILSGVNEAGANQTEVMAAYVTAAGIDRRDLIIDEAGTITYESMRRAHDVYGYRRVIAVTQAYHMARAIYLADHLGLDVIGYVPPGVRYHDQWIWDLREVPARVKAWLMIHFFER</sequence>
<organism evidence="3 4">
    <name type="scientific">Megasphaera vaginalis</name>
    <name type="common">ex Srinivasan et al. 2021</name>
    <dbReference type="NCBI Taxonomy" id="1111454"/>
    <lineage>
        <taxon>Bacteria</taxon>
        <taxon>Bacillati</taxon>
        <taxon>Bacillota</taxon>
        <taxon>Negativicutes</taxon>
        <taxon>Veillonellales</taxon>
        <taxon>Veillonellaceae</taxon>
        <taxon>Megasphaera</taxon>
    </lineage>
</organism>
<comment type="caution">
    <text evidence="3">The sequence shown here is derived from an EMBL/GenBank/DDBJ whole genome shotgun (WGS) entry which is preliminary data.</text>
</comment>
<keyword evidence="1" id="KW-0732">Signal</keyword>
<dbReference type="InterPro" id="IPR014729">
    <property type="entry name" value="Rossmann-like_a/b/a_fold"/>
</dbReference>
<proteinExistence type="predicted"/>
<evidence type="ECO:0000313" key="3">
    <source>
        <dbReference type="EMBL" id="ERT62417.1"/>
    </source>
</evidence>
<dbReference type="InterPro" id="IPR051599">
    <property type="entry name" value="Cell_Envelope_Assoc"/>
</dbReference>
<reference evidence="3 4" key="1">
    <citation type="submission" date="2013-09" db="EMBL/GenBank/DDBJ databases">
        <authorList>
            <person name="Durkin A.S."/>
            <person name="Haft D.R."/>
            <person name="McCorrison J."/>
            <person name="Torralba M."/>
            <person name="Gillis M."/>
            <person name="Haft D.H."/>
            <person name="Methe B."/>
            <person name="Sutton G."/>
            <person name="Nelson K.E."/>
        </authorList>
    </citation>
    <scope>NUCLEOTIDE SEQUENCE [LARGE SCALE GENOMIC DNA]</scope>
    <source>
        <strain evidence="3 4">BV3C16-1</strain>
    </source>
</reference>
<dbReference type="GO" id="GO:0005886">
    <property type="term" value="C:plasma membrane"/>
    <property type="evidence" value="ECO:0007669"/>
    <property type="project" value="TreeGrafter"/>
</dbReference>
<dbReference type="InterPro" id="IPR003848">
    <property type="entry name" value="DUF218"/>
</dbReference>
<evidence type="ECO:0000256" key="1">
    <source>
        <dbReference type="SAM" id="SignalP"/>
    </source>
</evidence>
<dbReference type="PANTHER" id="PTHR30336:SF6">
    <property type="entry name" value="INTEGRAL MEMBRANE PROTEIN"/>
    <property type="match status" value="1"/>
</dbReference>
<gene>
    <name evidence="3" type="ORF">HMPREF1250_1255</name>
</gene>
<dbReference type="AlphaFoldDB" id="U7USJ2"/>
<dbReference type="eggNOG" id="COG2949">
    <property type="taxonomic scope" value="Bacteria"/>
</dbReference>
<dbReference type="EMBL" id="AWXA01000004">
    <property type="protein sequence ID" value="ERT62417.1"/>
    <property type="molecule type" value="Genomic_DNA"/>
</dbReference>
<evidence type="ECO:0000259" key="2">
    <source>
        <dbReference type="Pfam" id="PF02698"/>
    </source>
</evidence>
<dbReference type="CDD" id="cd06259">
    <property type="entry name" value="YdcF-like"/>
    <property type="match status" value="1"/>
</dbReference>